<dbReference type="CDD" id="cd12912">
    <property type="entry name" value="PDC2_MCP_like"/>
    <property type="match status" value="1"/>
</dbReference>
<gene>
    <name evidence="12" type="ORF">OM075_18380</name>
</gene>
<name>A0AAE3M7N6_9BACT</name>
<keyword evidence="6 9" id="KW-0472">Membrane</keyword>
<feature type="transmembrane region" description="Helical" evidence="9">
    <location>
        <begin position="317"/>
        <end position="340"/>
    </location>
</feature>
<keyword evidence="8" id="KW-0807">Transducer</keyword>
<evidence type="ECO:0000256" key="3">
    <source>
        <dbReference type="ARBA" id="ARBA00022500"/>
    </source>
</evidence>
<dbReference type="InterPro" id="IPR003660">
    <property type="entry name" value="HAMP_dom"/>
</dbReference>
<comment type="similarity">
    <text evidence="7">Belongs to the methyl-accepting chemotaxis (MCP) protein family.</text>
</comment>
<evidence type="ECO:0000256" key="8">
    <source>
        <dbReference type="PROSITE-ProRule" id="PRU00284"/>
    </source>
</evidence>
<dbReference type="SMART" id="SM00283">
    <property type="entry name" value="MA"/>
    <property type="match status" value="1"/>
</dbReference>
<dbReference type="RefSeq" id="WP_301192002.1">
    <property type="nucleotide sequence ID" value="NZ_JAPDPJ010000053.1"/>
</dbReference>
<feature type="domain" description="HAMP" evidence="11">
    <location>
        <begin position="341"/>
        <end position="393"/>
    </location>
</feature>
<dbReference type="CDD" id="cd06225">
    <property type="entry name" value="HAMP"/>
    <property type="match status" value="1"/>
</dbReference>
<protein>
    <submittedName>
        <fullName evidence="12">Methyl-accepting chemotaxis protein</fullName>
    </submittedName>
</protein>
<evidence type="ECO:0000259" key="10">
    <source>
        <dbReference type="PROSITE" id="PS50111"/>
    </source>
</evidence>
<dbReference type="PROSITE" id="PS50111">
    <property type="entry name" value="CHEMOTAXIS_TRANSDUC_2"/>
    <property type="match status" value="1"/>
</dbReference>
<dbReference type="Proteomes" id="UP001209229">
    <property type="component" value="Unassembled WGS sequence"/>
</dbReference>
<dbReference type="GO" id="GO:0005886">
    <property type="term" value="C:plasma membrane"/>
    <property type="evidence" value="ECO:0007669"/>
    <property type="project" value="UniProtKB-SubCell"/>
</dbReference>
<dbReference type="EMBL" id="JAPDPJ010000053">
    <property type="protein sequence ID" value="MCW3788442.1"/>
    <property type="molecule type" value="Genomic_DNA"/>
</dbReference>
<evidence type="ECO:0000256" key="5">
    <source>
        <dbReference type="ARBA" id="ARBA00022989"/>
    </source>
</evidence>
<dbReference type="InterPro" id="IPR004089">
    <property type="entry name" value="MCPsignal_dom"/>
</dbReference>
<accession>A0AAE3M7N6</accession>
<keyword evidence="13" id="KW-1185">Reference proteome</keyword>
<keyword evidence="2" id="KW-1003">Cell membrane</keyword>
<evidence type="ECO:0000313" key="13">
    <source>
        <dbReference type="Proteomes" id="UP001209229"/>
    </source>
</evidence>
<dbReference type="CDD" id="cd12913">
    <property type="entry name" value="PDC1_MCP_like"/>
    <property type="match status" value="1"/>
</dbReference>
<evidence type="ECO:0000256" key="6">
    <source>
        <dbReference type="ARBA" id="ARBA00023136"/>
    </source>
</evidence>
<dbReference type="SMART" id="SM00304">
    <property type="entry name" value="HAMP"/>
    <property type="match status" value="1"/>
</dbReference>
<dbReference type="Pfam" id="PF02743">
    <property type="entry name" value="dCache_1"/>
    <property type="match status" value="1"/>
</dbReference>
<evidence type="ECO:0000313" key="12">
    <source>
        <dbReference type="EMBL" id="MCW3788442.1"/>
    </source>
</evidence>
<reference evidence="12" key="1">
    <citation type="submission" date="2022-10" db="EMBL/GenBank/DDBJ databases">
        <authorList>
            <person name="Yu W.X."/>
        </authorList>
    </citation>
    <scope>NUCLEOTIDE SEQUENCE</scope>
    <source>
        <strain evidence="12">AAT</strain>
    </source>
</reference>
<keyword evidence="5 9" id="KW-1133">Transmembrane helix</keyword>
<evidence type="ECO:0000259" key="11">
    <source>
        <dbReference type="PROSITE" id="PS50885"/>
    </source>
</evidence>
<dbReference type="InterPro" id="IPR033479">
    <property type="entry name" value="dCache_1"/>
</dbReference>
<dbReference type="GO" id="GO:0004888">
    <property type="term" value="F:transmembrane signaling receptor activity"/>
    <property type="evidence" value="ECO:0007669"/>
    <property type="project" value="InterPro"/>
</dbReference>
<feature type="domain" description="Methyl-accepting transducer" evidence="10">
    <location>
        <begin position="398"/>
        <end position="613"/>
    </location>
</feature>
<proteinExistence type="inferred from homology"/>
<dbReference type="Gene3D" id="3.30.450.20">
    <property type="entry name" value="PAS domain"/>
    <property type="match status" value="2"/>
</dbReference>
<evidence type="ECO:0000256" key="4">
    <source>
        <dbReference type="ARBA" id="ARBA00022692"/>
    </source>
</evidence>
<dbReference type="PANTHER" id="PTHR43531">
    <property type="entry name" value="PROTEIN ICFG"/>
    <property type="match status" value="1"/>
</dbReference>
<keyword evidence="4 9" id="KW-0812">Transmembrane</keyword>
<dbReference type="InterPro" id="IPR051310">
    <property type="entry name" value="MCP_chemotaxis"/>
</dbReference>
<evidence type="ECO:0000256" key="2">
    <source>
        <dbReference type="ARBA" id="ARBA00022475"/>
    </source>
</evidence>
<organism evidence="12 13">
    <name type="scientific">Plebeiibacterium sediminum</name>
    <dbReference type="NCBI Taxonomy" id="2992112"/>
    <lineage>
        <taxon>Bacteria</taxon>
        <taxon>Pseudomonadati</taxon>
        <taxon>Bacteroidota</taxon>
        <taxon>Bacteroidia</taxon>
        <taxon>Marinilabiliales</taxon>
        <taxon>Marinilabiliaceae</taxon>
        <taxon>Plebeiibacterium</taxon>
    </lineage>
</organism>
<dbReference type="AlphaFoldDB" id="A0AAE3M7N6"/>
<dbReference type="CDD" id="cd11386">
    <property type="entry name" value="MCP_signal"/>
    <property type="match status" value="1"/>
</dbReference>
<evidence type="ECO:0000256" key="1">
    <source>
        <dbReference type="ARBA" id="ARBA00004651"/>
    </source>
</evidence>
<dbReference type="Gene3D" id="1.10.287.950">
    <property type="entry name" value="Methyl-accepting chemotaxis protein"/>
    <property type="match status" value="1"/>
</dbReference>
<dbReference type="PANTHER" id="PTHR43531:SF11">
    <property type="entry name" value="METHYL-ACCEPTING CHEMOTAXIS PROTEIN 3"/>
    <property type="match status" value="1"/>
</dbReference>
<dbReference type="PRINTS" id="PR00260">
    <property type="entry name" value="CHEMTRNSDUCR"/>
</dbReference>
<dbReference type="InterPro" id="IPR004090">
    <property type="entry name" value="Chemotax_Me-accpt_rcpt"/>
</dbReference>
<sequence length="628" mass="70037">MGRFNFRLKGRLLVNVLVSSSVIFAIVLGYITFNMRSDAINTSEEIINAKVLESRNLIQGELNTVHEGAVVLAHTYEEYLDLKEKPKDSFYNTMLLSWLKNNPSFLSTWQIWELNALDPNYSFKNGRIRNVFFRLNGQIDQSLTTVDMNNDDLNSLYYIARDENKSDIWDPYYDVVTKELAGILMTSIVVPIQKDGDFKGIVGVDIRLDNMEQIVSDIQPFDEAISFLLSDNKSIVGHTRKDLIGQSIYGNCDLDSIEMNQKIQDALDNEQSYFEYNHDGQDWYMSLASIEVKDSQKKWTIGIKVPQSVVLKGVNKVLYRSVIIGTIGLLLFCLIIYYFANGMVKPLTESARYTKLISEGNLTAKINFSRKDEIGDIITSLKGMTQNIKGIVENIKSSSDQINASSNSLKSSALKLNEGASNQAASSEEISSSMEEMVATIHQNTDNAKETENIARRASDKMKKGYESIKITEESMANIAEKIVIIDEIAQQTNILALNAAVEAARAGEQGKGFSVVASEVKKLAERSQIAAKEIIELTKNGVVVSEESGKQIESIIPDIEETAQLVSEISASSIEQQSGAQQVNNAIQELNEVTQQNSVTANMFTESAQELSSLADKLNEVIRYFKI</sequence>
<dbReference type="Pfam" id="PF00015">
    <property type="entry name" value="MCPsignal"/>
    <property type="match status" value="1"/>
</dbReference>
<feature type="transmembrane region" description="Helical" evidence="9">
    <location>
        <begin position="12"/>
        <end position="33"/>
    </location>
</feature>
<comment type="subcellular location">
    <subcellularLocation>
        <location evidence="1">Cell membrane</location>
        <topology evidence="1">Multi-pass membrane protein</topology>
    </subcellularLocation>
</comment>
<comment type="caution">
    <text evidence="12">The sequence shown here is derived from an EMBL/GenBank/DDBJ whole genome shotgun (WGS) entry which is preliminary data.</text>
</comment>
<dbReference type="GO" id="GO:0007165">
    <property type="term" value="P:signal transduction"/>
    <property type="evidence" value="ECO:0007669"/>
    <property type="project" value="UniProtKB-KW"/>
</dbReference>
<evidence type="ECO:0000256" key="9">
    <source>
        <dbReference type="SAM" id="Phobius"/>
    </source>
</evidence>
<dbReference type="Pfam" id="PF00672">
    <property type="entry name" value="HAMP"/>
    <property type="match status" value="1"/>
</dbReference>
<dbReference type="GO" id="GO:0006935">
    <property type="term" value="P:chemotaxis"/>
    <property type="evidence" value="ECO:0007669"/>
    <property type="project" value="UniProtKB-KW"/>
</dbReference>
<dbReference type="PROSITE" id="PS50885">
    <property type="entry name" value="HAMP"/>
    <property type="match status" value="1"/>
</dbReference>
<keyword evidence="3" id="KW-0145">Chemotaxis</keyword>
<dbReference type="SUPFAM" id="SSF58104">
    <property type="entry name" value="Methyl-accepting chemotaxis protein (MCP) signaling domain"/>
    <property type="match status" value="1"/>
</dbReference>
<evidence type="ECO:0000256" key="7">
    <source>
        <dbReference type="ARBA" id="ARBA00029447"/>
    </source>
</evidence>